<gene>
    <name evidence="1" type="ORF">LCGC14_2695160</name>
</gene>
<dbReference type="EMBL" id="LAZR01047871">
    <property type="protein sequence ID" value="KKK93207.1"/>
    <property type="molecule type" value="Genomic_DNA"/>
</dbReference>
<dbReference type="AlphaFoldDB" id="A0A0F8ZHB0"/>
<proteinExistence type="predicted"/>
<organism evidence="1">
    <name type="scientific">marine sediment metagenome</name>
    <dbReference type="NCBI Taxonomy" id="412755"/>
    <lineage>
        <taxon>unclassified sequences</taxon>
        <taxon>metagenomes</taxon>
        <taxon>ecological metagenomes</taxon>
    </lineage>
</organism>
<name>A0A0F8ZHB0_9ZZZZ</name>
<comment type="caution">
    <text evidence="1">The sequence shown here is derived from an EMBL/GenBank/DDBJ whole genome shotgun (WGS) entry which is preliminary data.</text>
</comment>
<sequence>SYGVVSAEEYEQIRADADQPFEAEEENLREDYDFTISETGKFTASYQARCKDCDFTFAFEHEEQIELRELVD</sequence>
<reference evidence="1" key="1">
    <citation type="journal article" date="2015" name="Nature">
        <title>Complex archaea that bridge the gap between prokaryotes and eukaryotes.</title>
        <authorList>
            <person name="Spang A."/>
            <person name="Saw J.H."/>
            <person name="Jorgensen S.L."/>
            <person name="Zaremba-Niedzwiedzka K."/>
            <person name="Martijn J."/>
            <person name="Lind A.E."/>
            <person name="van Eijk R."/>
            <person name="Schleper C."/>
            <person name="Guy L."/>
            <person name="Ettema T.J."/>
        </authorList>
    </citation>
    <scope>NUCLEOTIDE SEQUENCE</scope>
</reference>
<protein>
    <submittedName>
        <fullName evidence="1">Uncharacterized protein</fullName>
    </submittedName>
</protein>
<accession>A0A0F8ZHB0</accession>
<feature type="non-terminal residue" evidence="1">
    <location>
        <position position="1"/>
    </location>
</feature>
<evidence type="ECO:0000313" key="1">
    <source>
        <dbReference type="EMBL" id="KKK93207.1"/>
    </source>
</evidence>